<feature type="region of interest" description="Disordered" evidence="1">
    <location>
        <begin position="1"/>
        <end position="35"/>
    </location>
</feature>
<reference evidence="2" key="1">
    <citation type="submission" date="2016-01" db="EMBL/GenBank/DDBJ databases">
        <authorList>
            <person name="Peeters C."/>
        </authorList>
    </citation>
    <scope>NUCLEOTIDE SEQUENCE [LARGE SCALE GENOMIC DNA]</scope>
    <source>
        <strain evidence="2">LMG 29318</strain>
    </source>
</reference>
<dbReference type="Proteomes" id="UP000054870">
    <property type="component" value="Unassembled WGS sequence"/>
</dbReference>
<evidence type="ECO:0000256" key="1">
    <source>
        <dbReference type="SAM" id="MobiDB-lite"/>
    </source>
</evidence>
<comment type="caution">
    <text evidence="2">The sequence shown here is derived from an EMBL/GenBank/DDBJ whole genome shotgun (WGS) entry which is preliminary data.</text>
</comment>
<name>A0A158D9K2_9BURK</name>
<evidence type="ECO:0000313" key="3">
    <source>
        <dbReference type="Proteomes" id="UP000054870"/>
    </source>
</evidence>
<sequence length="67" mass="7545">MTDFSKRCDTPQSGEQRTVDEQAIDAGRSSVGVHSSGVRSDNVNWAWTGTTGHYDWMDHAPLFHHRD</sequence>
<gene>
    <name evidence="2" type="ORF">AWB75_06427</name>
</gene>
<accession>A0A158D9K2</accession>
<dbReference type="RefSeq" id="WP_061128068.1">
    <property type="nucleotide sequence ID" value="NZ_FCOF02000056.1"/>
</dbReference>
<protein>
    <submittedName>
        <fullName evidence="2">Uncharacterized protein</fullName>
    </submittedName>
</protein>
<dbReference type="EMBL" id="FCOF02000056">
    <property type="protein sequence ID" value="SAK91352.1"/>
    <property type="molecule type" value="Genomic_DNA"/>
</dbReference>
<organism evidence="2 3">
    <name type="scientific">Caballeronia catudaia</name>
    <dbReference type="NCBI Taxonomy" id="1777136"/>
    <lineage>
        <taxon>Bacteria</taxon>
        <taxon>Pseudomonadati</taxon>
        <taxon>Pseudomonadota</taxon>
        <taxon>Betaproteobacteria</taxon>
        <taxon>Burkholderiales</taxon>
        <taxon>Burkholderiaceae</taxon>
        <taxon>Caballeronia</taxon>
    </lineage>
</organism>
<evidence type="ECO:0000313" key="2">
    <source>
        <dbReference type="EMBL" id="SAK91352.1"/>
    </source>
</evidence>
<keyword evidence="3" id="KW-1185">Reference proteome</keyword>
<proteinExistence type="predicted"/>
<dbReference type="AlphaFoldDB" id="A0A158D9K2"/>